<dbReference type="Proteomes" id="UP001141552">
    <property type="component" value="Unassembled WGS sequence"/>
</dbReference>
<evidence type="ECO:0000313" key="2">
    <source>
        <dbReference type="Proteomes" id="UP001141552"/>
    </source>
</evidence>
<dbReference type="AlphaFoldDB" id="A0A9Q0EZK6"/>
<keyword evidence="2" id="KW-1185">Reference proteome</keyword>
<dbReference type="EMBL" id="JAKUCV010007686">
    <property type="protein sequence ID" value="KAJ4822379.1"/>
    <property type="molecule type" value="Genomic_DNA"/>
</dbReference>
<organism evidence="1 2">
    <name type="scientific">Turnera subulata</name>
    <dbReference type="NCBI Taxonomy" id="218843"/>
    <lineage>
        <taxon>Eukaryota</taxon>
        <taxon>Viridiplantae</taxon>
        <taxon>Streptophyta</taxon>
        <taxon>Embryophyta</taxon>
        <taxon>Tracheophyta</taxon>
        <taxon>Spermatophyta</taxon>
        <taxon>Magnoliopsida</taxon>
        <taxon>eudicotyledons</taxon>
        <taxon>Gunneridae</taxon>
        <taxon>Pentapetalae</taxon>
        <taxon>rosids</taxon>
        <taxon>fabids</taxon>
        <taxon>Malpighiales</taxon>
        <taxon>Passifloraceae</taxon>
        <taxon>Turnera</taxon>
    </lineage>
</organism>
<name>A0A9Q0EZK6_9ROSI</name>
<protein>
    <submittedName>
        <fullName evidence="1">Uncharacterized protein</fullName>
    </submittedName>
</protein>
<reference evidence="1" key="2">
    <citation type="journal article" date="2023" name="Plants (Basel)">
        <title>Annotation of the Turnera subulata (Passifloraceae) Draft Genome Reveals the S-Locus Evolved after the Divergence of Turneroideae from Passifloroideae in a Stepwise Manner.</title>
        <authorList>
            <person name="Henning P.M."/>
            <person name="Roalson E.H."/>
            <person name="Mir W."/>
            <person name="McCubbin A.G."/>
            <person name="Shore J.S."/>
        </authorList>
    </citation>
    <scope>NUCLEOTIDE SEQUENCE</scope>
    <source>
        <strain evidence="1">F60SS</strain>
    </source>
</reference>
<reference evidence="1" key="1">
    <citation type="submission" date="2022-02" db="EMBL/GenBank/DDBJ databases">
        <authorList>
            <person name="Henning P.M."/>
            <person name="McCubbin A.G."/>
            <person name="Shore J.S."/>
        </authorList>
    </citation>
    <scope>NUCLEOTIDE SEQUENCE</scope>
    <source>
        <strain evidence="1">F60SS</strain>
        <tissue evidence="1">Leaves</tissue>
    </source>
</reference>
<evidence type="ECO:0000313" key="1">
    <source>
        <dbReference type="EMBL" id="KAJ4822379.1"/>
    </source>
</evidence>
<accession>A0A9Q0EZK6</accession>
<proteinExistence type="predicted"/>
<sequence length="91" mass="10124">MIWRCVRGSTSQLSVVYLTLRNLIAGDLLDLGADDAFETVQFLLSLRLSASIGPLLASCRNIFKHRKELLDAIYHGLFVLKSDMASNTMHA</sequence>
<gene>
    <name evidence="1" type="ORF">Tsubulata_019493</name>
</gene>
<comment type="caution">
    <text evidence="1">The sequence shown here is derived from an EMBL/GenBank/DDBJ whole genome shotgun (WGS) entry which is preliminary data.</text>
</comment>